<evidence type="ECO:0000313" key="9">
    <source>
        <dbReference type="Proteomes" id="UP000807306"/>
    </source>
</evidence>
<evidence type="ECO:0000256" key="2">
    <source>
        <dbReference type="ARBA" id="ARBA00022645"/>
    </source>
</evidence>
<gene>
    <name evidence="8" type="ORF">CPB83DRAFT_855413</name>
</gene>
<keyword evidence="6" id="KW-0325">Glycoprotein</keyword>
<dbReference type="GO" id="GO:0006508">
    <property type="term" value="P:proteolysis"/>
    <property type="evidence" value="ECO:0007669"/>
    <property type="project" value="UniProtKB-KW"/>
</dbReference>
<keyword evidence="9" id="KW-1185">Reference proteome</keyword>
<name>A0A9P6JPK8_9AGAR</name>
<dbReference type="InterPro" id="IPR001563">
    <property type="entry name" value="Peptidase_S10"/>
</dbReference>
<dbReference type="Pfam" id="PF00450">
    <property type="entry name" value="Peptidase_S10"/>
    <property type="match status" value="1"/>
</dbReference>
<evidence type="ECO:0000313" key="8">
    <source>
        <dbReference type="EMBL" id="KAF9527913.1"/>
    </source>
</evidence>
<dbReference type="PANTHER" id="PTHR11802:SF113">
    <property type="entry name" value="SERINE CARBOXYPEPTIDASE CTSA-4.1"/>
    <property type="match status" value="1"/>
</dbReference>
<dbReference type="AlphaFoldDB" id="A0A9P6JPK8"/>
<reference evidence="8" key="1">
    <citation type="submission" date="2020-11" db="EMBL/GenBank/DDBJ databases">
        <authorList>
            <consortium name="DOE Joint Genome Institute"/>
            <person name="Ahrendt S."/>
            <person name="Riley R."/>
            <person name="Andreopoulos W."/>
            <person name="Labutti K."/>
            <person name="Pangilinan J."/>
            <person name="Ruiz-Duenas F.J."/>
            <person name="Barrasa J.M."/>
            <person name="Sanchez-Garcia M."/>
            <person name="Camarero S."/>
            <person name="Miyauchi S."/>
            <person name="Serrano A."/>
            <person name="Linde D."/>
            <person name="Babiker R."/>
            <person name="Drula E."/>
            <person name="Ayuso-Fernandez I."/>
            <person name="Pacheco R."/>
            <person name="Padilla G."/>
            <person name="Ferreira P."/>
            <person name="Barriuso J."/>
            <person name="Kellner H."/>
            <person name="Castanera R."/>
            <person name="Alfaro M."/>
            <person name="Ramirez L."/>
            <person name="Pisabarro A.G."/>
            <person name="Kuo A."/>
            <person name="Tritt A."/>
            <person name="Lipzen A."/>
            <person name="He G."/>
            <person name="Yan M."/>
            <person name="Ng V."/>
            <person name="Cullen D."/>
            <person name="Martin F."/>
            <person name="Rosso M.-N."/>
            <person name="Henrissat B."/>
            <person name="Hibbett D."/>
            <person name="Martinez A.T."/>
            <person name="Grigoriev I.V."/>
        </authorList>
    </citation>
    <scope>NUCLEOTIDE SEQUENCE</scope>
    <source>
        <strain evidence="8">CBS 506.95</strain>
    </source>
</reference>
<protein>
    <recommendedName>
        <fullName evidence="7">Carboxypeptidase</fullName>
        <ecNumber evidence="7">3.4.16.-</ecNumber>
    </recommendedName>
</protein>
<dbReference type="EMBL" id="MU157857">
    <property type="protein sequence ID" value="KAF9527913.1"/>
    <property type="molecule type" value="Genomic_DNA"/>
</dbReference>
<dbReference type="InterPro" id="IPR018202">
    <property type="entry name" value="Ser_caboxypep_ser_AS"/>
</dbReference>
<organism evidence="8 9">
    <name type="scientific">Crepidotus variabilis</name>
    <dbReference type="NCBI Taxonomy" id="179855"/>
    <lineage>
        <taxon>Eukaryota</taxon>
        <taxon>Fungi</taxon>
        <taxon>Dikarya</taxon>
        <taxon>Basidiomycota</taxon>
        <taxon>Agaricomycotina</taxon>
        <taxon>Agaricomycetes</taxon>
        <taxon>Agaricomycetidae</taxon>
        <taxon>Agaricales</taxon>
        <taxon>Agaricineae</taxon>
        <taxon>Crepidotaceae</taxon>
        <taxon>Crepidotus</taxon>
    </lineage>
</organism>
<sequence length="509" mass="56371">MYRILVATFVCGPFTMAIFRILMGAVLSLTTAVSAISQISLDNAFLSYDDGLFSPVDDLSVLAEDRFTMLSHPSFPHYSVRMKKSSDFCDDSVKSYTGYIDIESRHIFFYFFESRNDPDKDDVIFWTNGGPGCSSSLGLFMELGPCRIMDGNGTKYHPESWNSNANVFFVDQPIGVGFSYADYGETVSTTEEAAKDIAAFVAIFFENFSQFKGRSFHMAGESYGGRYVPVFAAAVYDQNSKLVEAGCTPINLKSIMIGNGVTDFASLYDGYYQMTCTGASVPPFLDIQSCVDMKLSLPRCQAWLQSSCIEQFDKINCGAATMFCDAAFNVPFFSAGKNPYDLTQDCSQEELRETLCYPALGHIAKYLSSDKVRAQLGVDPVVPQNFSACSLDVGMSFSLSMDMAQPTYLYVAQLLERGVKALIYVGANDWICNWVGNEAWTLALEWSGQDYFIDLPLRDWQVEGIVAGRTRSAGGLTFATITGAGHMVPYDKPKESLQLVQRWLSESEL</sequence>
<evidence type="ECO:0000256" key="6">
    <source>
        <dbReference type="ARBA" id="ARBA00023180"/>
    </source>
</evidence>
<accession>A0A9P6JPK8</accession>
<dbReference type="OrthoDB" id="443318at2759"/>
<evidence type="ECO:0000256" key="1">
    <source>
        <dbReference type="ARBA" id="ARBA00009431"/>
    </source>
</evidence>
<dbReference type="InterPro" id="IPR029058">
    <property type="entry name" value="AB_hydrolase_fold"/>
</dbReference>
<dbReference type="EC" id="3.4.16.-" evidence="7"/>
<dbReference type="InterPro" id="IPR033124">
    <property type="entry name" value="Ser_caboxypep_his_AS"/>
</dbReference>
<dbReference type="GO" id="GO:0000324">
    <property type="term" value="C:fungal-type vacuole"/>
    <property type="evidence" value="ECO:0007669"/>
    <property type="project" value="TreeGrafter"/>
</dbReference>
<dbReference type="Gene3D" id="1.10.287.410">
    <property type="match status" value="1"/>
</dbReference>
<keyword evidence="4" id="KW-0732">Signal</keyword>
<proteinExistence type="inferred from homology"/>
<comment type="similarity">
    <text evidence="1 7">Belongs to the peptidase S10 family.</text>
</comment>
<comment type="caution">
    <text evidence="8">The sequence shown here is derived from an EMBL/GenBank/DDBJ whole genome shotgun (WGS) entry which is preliminary data.</text>
</comment>
<dbReference type="Proteomes" id="UP000807306">
    <property type="component" value="Unassembled WGS sequence"/>
</dbReference>
<dbReference type="PROSITE" id="PS00560">
    <property type="entry name" value="CARBOXYPEPT_SER_HIS"/>
    <property type="match status" value="1"/>
</dbReference>
<evidence type="ECO:0000256" key="4">
    <source>
        <dbReference type="ARBA" id="ARBA00022729"/>
    </source>
</evidence>
<dbReference type="PROSITE" id="PS00131">
    <property type="entry name" value="CARBOXYPEPT_SER_SER"/>
    <property type="match status" value="1"/>
</dbReference>
<dbReference type="Gene3D" id="3.40.50.1820">
    <property type="entry name" value="alpha/beta hydrolase"/>
    <property type="match status" value="1"/>
</dbReference>
<dbReference type="PANTHER" id="PTHR11802">
    <property type="entry name" value="SERINE PROTEASE FAMILY S10 SERINE CARBOXYPEPTIDASE"/>
    <property type="match status" value="1"/>
</dbReference>
<keyword evidence="2 7" id="KW-0121">Carboxypeptidase</keyword>
<evidence type="ECO:0000256" key="3">
    <source>
        <dbReference type="ARBA" id="ARBA00022670"/>
    </source>
</evidence>
<evidence type="ECO:0000256" key="5">
    <source>
        <dbReference type="ARBA" id="ARBA00022801"/>
    </source>
</evidence>
<dbReference type="GO" id="GO:0004185">
    <property type="term" value="F:serine-type carboxypeptidase activity"/>
    <property type="evidence" value="ECO:0007669"/>
    <property type="project" value="UniProtKB-UniRule"/>
</dbReference>
<keyword evidence="3 7" id="KW-0645">Protease</keyword>
<dbReference type="PRINTS" id="PR00724">
    <property type="entry name" value="CRBOXYPTASEC"/>
</dbReference>
<keyword evidence="5 7" id="KW-0378">Hydrolase</keyword>
<dbReference type="SUPFAM" id="SSF53474">
    <property type="entry name" value="alpha/beta-Hydrolases"/>
    <property type="match status" value="1"/>
</dbReference>
<evidence type="ECO:0000256" key="7">
    <source>
        <dbReference type="RuleBase" id="RU361156"/>
    </source>
</evidence>